<accession>A0A0L0FTA6</accession>
<keyword evidence="8" id="KW-0862">Zinc</keyword>
<evidence type="ECO:0000256" key="5">
    <source>
        <dbReference type="ARBA" id="ARBA00022737"/>
    </source>
</evidence>
<keyword evidence="5" id="KW-0677">Repeat</keyword>
<gene>
    <name evidence="13" type="ORF">SARC_07818</name>
</gene>
<sequence>MGFSSILTGRKTKRSSSDIGSGRRPSVACVSDDFHNKKIPLDALVVDDAISIRVAGLYHPASSPNLLRAAGTSSFASVRCTGRRPRAVAQAPVSATRSQALPQTLTGTSTAGTSVEGTPRVCVKTIQDRPQTRTGTSTADTSTKETRDVCVKKRALIFKPAHRKAVVVRACGGDRGVGDAHGRKLLPAHVGDVVTISTNVSSHMDWWLAIHDQTGGIGHLPKNNIRVLNQCVASVVLRDVSLLQSLGTHSGSVSEGVRVPQCSVVNVLSSATDAHPLCIVQYRLSGAIGGVSPDALTPLTAMRDHAHSTKEWAVVVRDMKSSVTSTGSPAMLRKGQVCQVLHRLDHSANPFAEVMVAMETPPDGGVVESTDTPAVVSRADTTLLSVWDDIAVGFVLLDSSGTGPCPDSLLPDLGARDWDWDCGGEGSAPFVWPVDTQTLAHTTTPVHQTDSVTRPRTPVDATQHSIPAHTHTHARTHEHERTHVVDRARDIRSNITDVVTTTTTPAKAITPAIDNPNTDTQHPSNQHNSTPLRCSSATSATGDDMGSDLFIAVVDRDTLEFLDPPTEACLNAYDSSALESIPALCAVCLDVDVLPRYSIFECHHSFHLMCLVDLVRYAINNRVEAFPVYCPLAKKAGQCTVVLDYRTVKGLSDRAFDLKLKGLTNQELDKFGNFYAESLIGKGNRIFCPDAACGVMIEIPTGHNPSYKRTRCPSCAHAFCFDCKNPWHSKLTCAEASALPRAHHHTIASSRLIAETSKACPNCPTNISHWKGHGCHHILVDTGCPGCGKHFCYACLAPYHLDGSDRCACSRFCDDECGCLPCPDCKPGAHCMACDNDGRCPV</sequence>
<feature type="domain" description="RING-type" evidence="12">
    <location>
        <begin position="581"/>
        <end position="813"/>
    </location>
</feature>
<evidence type="ECO:0000313" key="14">
    <source>
        <dbReference type="Proteomes" id="UP000054560"/>
    </source>
</evidence>
<dbReference type="PROSITE" id="PS51873">
    <property type="entry name" value="TRIAD"/>
    <property type="match status" value="1"/>
</dbReference>
<dbReference type="GO" id="GO:0061630">
    <property type="term" value="F:ubiquitin protein ligase activity"/>
    <property type="evidence" value="ECO:0007669"/>
    <property type="project" value="UniProtKB-EC"/>
</dbReference>
<dbReference type="EC" id="2.3.2.31" evidence="2"/>
<evidence type="ECO:0000259" key="12">
    <source>
        <dbReference type="PROSITE" id="PS51873"/>
    </source>
</evidence>
<feature type="domain" description="RING-type" evidence="11">
    <location>
        <begin position="585"/>
        <end position="634"/>
    </location>
</feature>
<dbReference type="EMBL" id="KQ242242">
    <property type="protein sequence ID" value="KNC79806.1"/>
    <property type="molecule type" value="Genomic_DNA"/>
</dbReference>
<evidence type="ECO:0000256" key="9">
    <source>
        <dbReference type="PROSITE-ProRule" id="PRU00175"/>
    </source>
</evidence>
<keyword evidence="14" id="KW-1185">Reference proteome</keyword>
<dbReference type="Gene3D" id="1.20.120.1750">
    <property type="match status" value="1"/>
</dbReference>
<comment type="catalytic activity">
    <reaction evidence="1">
        <text>[E2 ubiquitin-conjugating enzyme]-S-ubiquitinyl-L-cysteine + [acceptor protein]-L-lysine = [E2 ubiquitin-conjugating enzyme]-L-cysteine + [acceptor protein]-N(6)-ubiquitinyl-L-lysine.</text>
        <dbReference type="EC" id="2.3.2.31"/>
    </reaction>
</comment>
<dbReference type="Pfam" id="PF01485">
    <property type="entry name" value="IBR"/>
    <property type="match status" value="1"/>
</dbReference>
<feature type="region of interest" description="Disordered" evidence="10">
    <location>
        <begin position="443"/>
        <end position="462"/>
    </location>
</feature>
<protein>
    <recommendedName>
        <fullName evidence="2">RBR-type E3 ubiquitin transferase</fullName>
        <ecNumber evidence="2">2.3.2.31</ecNumber>
    </recommendedName>
</protein>
<dbReference type="SUPFAM" id="SSF57850">
    <property type="entry name" value="RING/U-box"/>
    <property type="match status" value="2"/>
</dbReference>
<dbReference type="OrthoDB" id="10009520at2759"/>
<dbReference type="RefSeq" id="XP_014153708.1">
    <property type="nucleotide sequence ID" value="XM_014298233.1"/>
</dbReference>
<dbReference type="SMART" id="SM00647">
    <property type="entry name" value="IBR"/>
    <property type="match status" value="2"/>
</dbReference>
<evidence type="ECO:0000256" key="8">
    <source>
        <dbReference type="ARBA" id="ARBA00022833"/>
    </source>
</evidence>
<evidence type="ECO:0000313" key="13">
    <source>
        <dbReference type="EMBL" id="KNC79806.1"/>
    </source>
</evidence>
<organism evidence="13 14">
    <name type="scientific">Sphaeroforma arctica JP610</name>
    <dbReference type="NCBI Taxonomy" id="667725"/>
    <lineage>
        <taxon>Eukaryota</taxon>
        <taxon>Ichthyosporea</taxon>
        <taxon>Ichthyophonida</taxon>
        <taxon>Sphaeroforma</taxon>
    </lineage>
</organism>
<dbReference type="InterPro" id="IPR002867">
    <property type="entry name" value="IBR_dom"/>
</dbReference>
<feature type="region of interest" description="Disordered" evidence="10">
    <location>
        <begin position="1"/>
        <end position="26"/>
    </location>
</feature>
<dbReference type="Proteomes" id="UP000054560">
    <property type="component" value="Unassembled WGS sequence"/>
</dbReference>
<dbReference type="STRING" id="667725.A0A0L0FTA6"/>
<dbReference type="InterPro" id="IPR031127">
    <property type="entry name" value="E3_UB_ligase_RBR"/>
</dbReference>
<reference evidence="13 14" key="1">
    <citation type="submission" date="2011-02" db="EMBL/GenBank/DDBJ databases">
        <title>The Genome Sequence of Sphaeroforma arctica JP610.</title>
        <authorList>
            <consortium name="The Broad Institute Genome Sequencing Platform"/>
            <person name="Russ C."/>
            <person name="Cuomo C."/>
            <person name="Young S.K."/>
            <person name="Zeng Q."/>
            <person name="Gargeya S."/>
            <person name="Alvarado L."/>
            <person name="Berlin A."/>
            <person name="Chapman S.B."/>
            <person name="Chen Z."/>
            <person name="Freedman E."/>
            <person name="Gellesch M."/>
            <person name="Goldberg J."/>
            <person name="Griggs A."/>
            <person name="Gujja S."/>
            <person name="Heilman E."/>
            <person name="Heiman D."/>
            <person name="Howarth C."/>
            <person name="Mehta T."/>
            <person name="Neiman D."/>
            <person name="Pearson M."/>
            <person name="Roberts A."/>
            <person name="Saif S."/>
            <person name="Shea T."/>
            <person name="Shenoy N."/>
            <person name="Sisk P."/>
            <person name="Stolte C."/>
            <person name="Sykes S."/>
            <person name="White J."/>
            <person name="Yandava C."/>
            <person name="Burger G."/>
            <person name="Gray M.W."/>
            <person name="Holland P.W.H."/>
            <person name="King N."/>
            <person name="Lang F.B.F."/>
            <person name="Roger A.J."/>
            <person name="Ruiz-Trillo I."/>
            <person name="Haas B."/>
            <person name="Nusbaum C."/>
            <person name="Birren B."/>
        </authorList>
    </citation>
    <scope>NUCLEOTIDE SEQUENCE [LARGE SCALE GENOMIC DNA]</scope>
    <source>
        <strain evidence="13 14">JP610</strain>
    </source>
</reference>
<dbReference type="InterPro" id="IPR044066">
    <property type="entry name" value="TRIAD_supradom"/>
</dbReference>
<evidence type="ECO:0000256" key="6">
    <source>
        <dbReference type="ARBA" id="ARBA00022771"/>
    </source>
</evidence>
<dbReference type="GO" id="GO:0016567">
    <property type="term" value="P:protein ubiquitination"/>
    <property type="evidence" value="ECO:0007669"/>
    <property type="project" value="InterPro"/>
</dbReference>
<evidence type="ECO:0000259" key="11">
    <source>
        <dbReference type="PROSITE" id="PS50089"/>
    </source>
</evidence>
<evidence type="ECO:0000256" key="2">
    <source>
        <dbReference type="ARBA" id="ARBA00012251"/>
    </source>
</evidence>
<evidence type="ECO:0000256" key="4">
    <source>
        <dbReference type="ARBA" id="ARBA00022723"/>
    </source>
</evidence>
<feature type="compositionally biased region" description="Polar residues" evidence="10">
    <location>
        <begin position="515"/>
        <end position="540"/>
    </location>
</feature>
<dbReference type="InterPro" id="IPR001841">
    <property type="entry name" value="Znf_RING"/>
</dbReference>
<feature type="region of interest" description="Disordered" evidence="10">
    <location>
        <begin position="508"/>
        <end position="540"/>
    </location>
</feature>
<evidence type="ECO:0000256" key="10">
    <source>
        <dbReference type="SAM" id="MobiDB-lite"/>
    </source>
</evidence>
<dbReference type="PANTHER" id="PTHR11685">
    <property type="entry name" value="RBR FAMILY RING FINGER AND IBR DOMAIN-CONTAINING"/>
    <property type="match status" value="1"/>
</dbReference>
<keyword evidence="3" id="KW-0808">Transferase</keyword>
<dbReference type="SMART" id="SM00184">
    <property type="entry name" value="RING"/>
    <property type="match status" value="2"/>
</dbReference>
<dbReference type="AlphaFoldDB" id="A0A0L0FTA6"/>
<proteinExistence type="predicted"/>
<evidence type="ECO:0000256" key="3">
    <source>
        <dbReference type="ARBA" id="ARBA00022679"/>
    </source>
</evidence>
<name>A0A0L0FTA6_9EUKA</name>
<dbReference type="GeneID" id="25908322"/>
<keyword evidence="7" id="KW-0833">Ubl conjugation pathway</keyword>
<dbReference type="PROSITE" id="PS50089">
    <property type="entry name" value="ZF_RING_2"/>
    <property type="match status" value="1"/>
</dbReference>
<keyword evidence="4" id="KW-0479">Metal-binding</keyword>
<dbReference type="GO" id="GO:0008270">
    <property type="term" value="F:zinc ion binding"/>
    <property type="evidence" value="ECO:0007669"/>
    <property type="project" value="UniProtKB-KW"/>
</dbReference>
<evidence type="ECO:0000256" key="7">
    <source>
        <dbReference type="ARBA" id="ARBA00022786"/>
    </source>
</evidence>
<evidence type="ECO:0000256" key="1">
    <source>
        <dbReference type="ARBA" id="ARBA00001798"/>
    </source>
</evidence>
<dbReference type="eggNOG" id="KOG1815">
    <property type="taxonomic scope" value="Eukaryota"/>
</dbReference>
<keyword evidence="6 9" id="KW-0863">Zinc-finger</keyword>